<dbReference type="Proteomes" id="UP001169760">
    <property type="component" value="Unassembled WGS sequence"/>
</dbReference>
<feature type="transmembrane region" description="Helical" evidence="1">
    <location>
        <begin position="221"/>
        <end position="242"/>
    </location>
</feature>
<dbReference type="InterPro" id="IPR005625">
    <property type="entry name" value="PepSY-ass_TM"/>
</dbReference>
<evidence type="ECO:0000313" key="2">
    <source>
        <dbReference type="EMBL" id="MDO6424502.1"/>
    </source>
</evidence>
<evidence type="ECO:0000256" key="1">
    <source>
        <dbReference type="SAM" id="Phobius"/>
    </source>
</evidence>
<dbReference type="PANTHER" id="PTHR40115">
    <property type="entry name" value="INNER MEMBRANE PROTEIN WITH PEPSY TM HELIX"/>
    <property type="match status" value="1"/>
</dbReference>
<keyword evidence="1" id="KW-0472">Membrane</keyword>
<dbReference type="AlphaFoldDB" id="A0AAW7XA27"/>
<sequence length="261" mass="29424">MAKAETRKLFTTWHKKLGIFSAAFLIFLSITGVLLNHAHDLKLDTNDVNAPFLLEIYGVELPEVTAVELAHNWLSHQEGVLYFGYDEFAECKGEFLGAVSLPDYWIAVCGLEIQLYTYTNQLVERAGPMHGLPQPIVQVGKCYNSLCVSDGVQSYQLNADEMTWAQVQYPVGKVLQWVELTEPPLHVLAQVQSNRHGGEITWERVVMDLHAGRFLGAIGPLFMDAVALLFIVLAVTGIILWMQKNKRSGQRREKGRRKLKE</sequence>
<dbReference type="RefSeq" id="WP_303493783.1">
    <property type="nucleotide sequence ID" value="NZ_JAUOPB010000015.1"/>
</dbReference>
<organism evidence="2 3">
    <name type="scientific">Saccharophagus degradans</name>
    <dbReference type="NCBI Taxonomy" id="86304"/>
    <lineage>
        <taxon>Bacteria</taxon>
        <taxon>Pseudomonadati</taxon>
        <taxon>Pseudomonadota</taxon>
        <taxon>Gammaproteobacteria</taxon>
        <taxon>Cellvibrionales</taxon>
        <taxon>Cellvibrionaceae</taxon>
        <taxon>Saccharophagus</taxon>
    </lineage>
</organism>
<dbReference type="PANTHER" id="PTHR40115:SF1">
    <property type="entry name" value="INNER MEMBRANE PROTEIN WITH PEPSY TM HELIX"/>
    <property type="match status" value="1"/>
</dbReference>
<comment type="caution">
    <text evidence="2">The sequence shown here is derived from an EMBL/GenBank/DDBJ whole genome shotgun (WGS) entry which is preliminary data.</text>
</comment>
<proteinExistence type="predicted"/>
<gene>
    <name evidence="2" type="ORF">Q4521_18590</name>
</gene>
<reference evidence="2" key="1">
    <citation type="submission" date="2023-07" db="EMBL/GenBank/DDBJ databases">
        <title>Genome content predicts the carbon catabolic preferences of heterotrophic bacteria.</title>
        <authorList>
            <person name="Gralka M."/>
        </authorList>
    </citation>
    <scope>NUCLEOTIDE SEQUENCE</scope>
    <source>
        <strain evidence="2">I3M17_2</strain>
    </source>
</reference>
<evidence type="ECO:0000313" key="3">
    <source>
        <dbReference type="Proteomes" id="UP001169760"/>
    </source>
</evidence>
<keyword evidence="1" id="KW-1133">Transmembrane helix</keyword>
<accession>A0AAW7XA27</accession>
<protein>
    <submittedName>
        <fullName evidence="2">PepSY-associated TM helix domain-containing protein</fullName>
    </submittedName>
</protein>
<name>A0AAW7XA27_9GAMM</name>
<dbReference type="Pfam" id="PF03929">
    <property type="entry name" value="PepSY_TM"/>
    <property type="match status" value="1"/>
</dbReference>
<keyword evidence="1" id="KW-0812">Transmembrane</keyword>
<dbReference type="InterPro" id="IPR032307">
    <property type="entry name" value="PepSY_TM-like_2"/>
</dbReference>
<dbReference type="EMBL" id="JAUOPB010000015">
    <property type="protein sequence ID" value="MDO6424502.1"/>
    <property type="molecule type" value="Genomic_DNA"/>
</dbReference>